<dbReference type="SUPFAM" id="SSF51182">
    <property type="entry name" value="RmlC-like cupins"/>
    <property type="match status" value="1"/>
</dbReference>
<dbReference type="InterPro" id="IPR011051">
    <property type="entry name" value="RmlC_Cupin_sf"/>
</dbReference>
<evidence type="ECO:0000313" key="2">
    <source>
        <dbReference type="EMBL" id="RZO74875.1"/>
    </source>
</evidence>
<protein>
    <submittedName>
        <fullName evidence="2">Cupin domain-containing protein</fullName>
    </submittedName>
</protein>
<dbReference type="Gene3D" id="2.60.120.10">
    <property type="entry name" value="Jelly Rolls"/>
    <property type="match status" value="1"/>
</dbReference>
<accession>A0A520RXF7</accession>
<dbReference type="InterPro" id="IPR014710">
    <property type="entry name" value="RmlC-like_jellyroll"/>
</dbReference>
<evidence type="ECO:0000259" key="1">
    <source>
        <dbReference type="Pfam" id="PF07883"/>
    </source>
</evidence>
<dbReference type="InterPro" id="IPR013096">
    <property type="entry name" value="Cupin_2"/>
</dbReference>
<dbReference type="AlphaFoldDB" id="A0A520RXF7"/>
<evidence type="ECO:0000313" key="3">
    <source>
        <dbReference type="Proteomes" id="UP000320404"/>
    </source>
</evidence>
<gene>
    <name evidence="2" type="ORF">EVA69_05125</name>
</gene>
<reference evidence="2 3" key="1">
    <citation type="submission" date="2019-02" db="EMBL/GenBank/DDBJ databases">
        <title>Prokaryotic population dynamics and viral predation in marine succession experiment using metagenomics: the confinement effect.</title>
        <authorList>
            <person name="Haro-Moreno J.M."/>
            <person name="Rodriguez-Valera F."/>
            <person name="Lopez-Perez M."/>
        </authorList>
    </citation>
    <scope>NUCLEOTIDE SEQUENCE [LARGE SCALE GENOMIC DNA]</scope>
    <source>
        <strain evidence="2">MED-G158</strain>
    </source>
</reference>
<dbReference type="Proteomes" id="UP000320404">
    <property type="component" value="Unassembled WGS sequence"/>
</dbReference>
<feature type="domain" description="Cupin type-2" evidence="1">
    <location>
        <begin position="116"/>
        <end position="176"/>
    </location>
</feature>
<organism evidence="2 3">
    <name type="scientific">OM182 bacterium</name>
    <dbReference type="NCBI Taxonomy" id="2510334"/>
    <lineage>
        <taxon>Bacteria</taxon>
        <taxon>Pseudomonadati</taxon>
        <taxon>Pseudomonadota</taxon>
        <taxon>Gammaproteobacteria</taxon>
        <taxon>OMG group</taxon>
        <taxon>OM182 clade</taxon>
    </lineage>
</organism>
<sequence length="188" mass="20147">MCWSMAKSWWRVALTPVVARAGYCMGRAIPATNKPGRYVMRNVLGAIVLLLFPAVAMAQGVTQSADQGIEYRPLTKEALLESDPSAALSWKILVDAANLGSSETRIAELTLNTDYVGQPHTHDAIEIFYVLSGRFGHNVNGVPGVLEPGEIGICRPGDTIIHSVEGDEPAVVLTIWLPGGAAAPFHID</sequence>
<name>A0A520RXF7_9GAMM</name>
<dbReference type="EMBL" id="SHAH01000078">
    <property type="protein sequence ID" value="RZO74875.1"/>
    <property type="molecule type" value="Genomic_DNA"/>
</dbReference>
<comment type="caution">
    <text evidence="2">The sequence shown here is derived from an EMBL/GenBank/DDBJ whole genome shotgun (WGS) entry which is preliminary data.</text>
</comment>
<proteinExistence type="predicted"/>
<dbReference type="Pfam" id="PF07883">
    <property type="entry name" value="Cupin_2"/>
    <property type="match status" value="1"/>
</dbReference>